<proteinExistence type="predicted"/>
<dbReference type="Proteomes" id="UP001488838">
    <property type="component" value="Unassembled WGS sequence"/>
</dbReference>
<protein>
    <submittedName>
        <fullName evidence="1">Uncharacterized protein</fullName>
    </submittedName>
</protein>
<dbReference type="GO" id="GO:0005743">
    <property type="term" value="C:mitochondrial inner membrane"/>
    <property type="evidence" value="ECO:0007669"/>
    <property type="project" value="TreeGrafter"/>
</dbReference>
<organism evidence="1 2">
    <name type="scientific">Myodes glareolus</name>
    <name type="common">Bank vole</name>
    <name type="synonym">Clethrionomys glareolus</name>
    <dbReference type="NCBI Taxonomy" id="447135"/>
    <lineage>
        <taxon>Eukaryota</taxon>
        <taxon>Metazoa</taxon>
        <taxon>Chordata</taxon>
        <taxon>Craniata</taxon>
        <taxon>Vertebrata</taxon>
        <taxon>Euteleostomi</taxon>
        <taxon>Mammalia</taxon>
        <taxon>Eutheria</taxon>
        <taxon>Euarchontoglires</taxon>
        <taxon>Glires</taxon>
        <taxon>Rodentia</taxon>
        <taxon>Myomorpha</taxon>
        <taxon>Muroidea</taxon>
        <taxon>Cricetidae</taxon>
        <taxon>Arvicolinae</taxon>
        <taxon>Myodes</taxon>
    </lineage>
</organism>
<name>A0AAW0JQR5_MYOGA</name>
<evidence type="ECO:0000313" key="1">
    <source>
        <dbReference type="EMBL" id="KAK7829220.1"/>
    </source>
</evidence>
<dbReference type="AlphaFoldDB" id="A0AAW0JQR5"/>
<accession>A0AAW0JQR5</accession>
<keyword evidence="2" id="KW-1185">Reference proteome</keyword>
<dbReference type="InterPro" id="IPR053035">
    <property type="entry name" value="Mitochondrial_GEF_domain"/>
</dbReference>
<dbReference type="GO" id="GO:0019843">
    <property type="term" value="F:rRNA binding"/>
    <property type="evidence" value="ECO:0007669"/>
    <property type="project" value="TreeGrafter"/>
</dbReference>
<dbReference type="PANTHER" id="PTHR46337:SF1">
    <property type="entry name" value="RCC1-LIKE G EXCHANGING FACTOR-LIKE PROTEIN"/>
    <property type="match status" value="1"/>
</dbReference>
<reference evidence="1 2" key="1">
    <citation type="journal article" date="2023" name="bioRxiv">
        <title>Conserved and derived expression patterns and positive selection on dental genes reveal complex evolutionary context of ever-growing rodent molars.</title>
        <authorList>
            <person name="Calamari Z.T."/>
            <person name="Song A."/>
            <person name="Cohen E."/>
            <person name="Akter M."/>
            <person name="Roy R.D."/>
            <person name="Hallikas O."/>
            <person name="Christensen M.M."/>
            <person name="Li P."/>
            <person name="Marangoni P."/>
            <person name="Jernvall J."/>
            <person name="Klein O.D."/>
        </authorList>
    </citation>
    <scope>NUCLEOTIDE SEQUENCE [LARGE SCALE GENOMIC DNA]</scope>
    <source>
        <strain evidence="1">V071</strain>
    </source>
</reference>
<dbReference type="GO" id="GO:0070131">
    <property type="term" value="P:positive regulation of mitochondrial translation"/>
    <property type="evidence" value="ECO:0007669"/>
    <property type="project" value="TreeGrafter"/>
</dbReference>
<comment type="caution">
    <text evidence="1">The sequence shown here is derived from an EMBL/GenBank/DDBJ whole genome shotgun (WGS) entry which is preliminary data.</text>
</comment>
<dbReference type="EMBL" id="JBBHLL010000022">
    <property type="protein sequence ID" value="KAK7829220.1"/>
    <property type="molecule type" value="Genomic_DNA"/>
</dbReference>
<dbReference type="GO" id="GO:0005085">
    <property type="term" value="F:guanyl-nucleotide exchange factor activity"/>
    <property type="evidence" value="ECO:0007669"/>
    <property type="project" value="TreeGrafter"/>
</dbReference>
<evidence type="ECO:0000313" key="2">
    <source>
        <dbReference type="Proteomes" id="UP001488838"/>
    </source>
</evidence>
<gene>
    <name evidence="1" type="ORF">U0070_012691</name>
</gene>
<dbReference type="PANTHER" id="PTHR46337">
    <property type="entry name" value="RCC1-LIKE G EXCHANGING FACTOR-LIKE PROTEIN"/>
    <property type="match status" value="1"/>
</dbReference>
<sequence length="121" mass="13294">MLAAAGTLLGRRLRWPALAREHWRAAGSSRSRREAAEAEADAPVFQYVGERAVRADRVFVWGFSFSGALGVPSFVVPASGPEPRAGLRPRRRIQPVPYRLELDQKVRAPASLRPPVGDILP</sequence>